<protein>
    <submittedName>
        <fullName evidence="1">Uncharacterized protein</fullName>
    </submittedName>
</protein>
<reference evidence="1" key="1">
    <citation type="journal article" date="2021" name="New Phytol.">
        <title>Evolutionary innovations through gain and loss of genes in the ectomycorrhizal Boletales.</title>
        <authorList>
            <person name="Wu G."/>
            <person name="Miyauchi S."/>
            <person name="Morin E."/>
            <person name="Kuo A."/>
            <person name="Drula E."/>
            <person name="Varga T."/>
            <person name="Kohler A."/>
            <person name="Feng B."/>
            <person name="Cao Y."/>
            <person name="Lipzen A."/>
            <person name="Daum C."/>
            <person name="Hundley H."/>
            <person name="Pangilinan J."/>
            <person name="Johnson J."/>
            <person name="Barry K."/>
            <person name="LaButti K."/>
            <person name="Ng V."/>
            <person name="Ahrendt S."/>
            <person name="Min B."/>
            <person name="Choi I.G."/>
            <person name="Park H."/>
            <person name="Plett J.M."/>
            <person name="Magnuson J."/>
            <person name="Spatafora J.W."/>
            <person name="Nagy L.G."/>
            <person name="Henrissat B."/>
            <person name="Grigoriev I.V."/>
            <person name="Yang Z.L."/>
            <person name="Xu J."/>
            <person name="Martin F.M."/>
        </authorList>
    </citation>
    <scope>NUCLEOTIDE SEQUENCE</scope>
    <source>
        <strain evidence="1">KUC20120723A-06</strain>
    </source>
</reference>
<name>A0ACB8BPV0_9AGAM</name>
<dbReference type="EMBL" id="MU266369">
    <property type="protein sequence ID" value="KAH7927286.1"/>
    <property type="molecule type" value="Genomic_DNA"/>
</dbReference>
<proteinExistence type="predicted"/>
<accession>A0ACB8BPV0</accession>
<evidence type="ECO:0000313" key="2">
    <source>
        <dbReference type="Proteomes" id="UP000790709"/>
    </source>
</evidence>
<evidence type="ECO:0000313" key="1">
    <source>
        <dbReference type="EMBL" id="KAH7927286.1"/>
    </source>
</evidence>
<organism evidence="1 2">
    <name type="scientific">Leucogyrophana mollusca</name>
    <dbReference type="NCBI Taxonomy" id="85980"/>
    <lineage>
        <taxon>Eukaryota</taxon>
        <taxon>Fungi</taxon>
        <taxon>Dikarya</taxon>
        <taxon>Basidiomycota</taxon>
        <taxon>Agaricomycotina</taxon>
        <taxon>Agaricomycetes</taxon>
        <taxon>Agaricomycetidae</taxon>
        <taxon>Boletales</taxon>
        <taxon>Boletales incertae sedis</taxon>
        <taxon>Leucogyrophana</taxon>
    </lineage>
</organism>
<keyword evidence="2" id="KW-1185">Reference proteome</keyword>
<comment type="caution">
    <text evidence="1">The sequence shown here is derived from an EMBL/GenBank/DDBJ whole genome shotgun (WGS) entry which is preliminary data.</text>
</comment>
<gene>
    <name evidence="1" type="ORF">BV22DRAFT_1032036</name>
</gene>
<sequence>MLKPLVLVLNRFTPKAKAKPIAEVTPQELWDHLSSSPSISEGALDRTKSPGVEGNVITPSESSQEQDGKRSRTLEWACERQTKRRRANPKDIDPKDLGPTDSMAASSDERTQSALSLLALAAGTESKAKSPSTAASRDVMRGASLLLCFKHSLRSSKGRP</sequence>
<dbReference type="Proteomes" id="UP000790709">
    <property type="component" value="Unassembled WGS sequence"/>
</dbReference>